<reference evidence="2" key="1">
    <citation type="submission" date="2017-08" db="EMBL/GenBank/DDBJ databases">
        <title>A dynamic microbial community with high functional redundancy inhabits the cold, oxic subseafloor aquifer.</title>
        <authorList>
            <person name="Tully B.J."/>
            <person name="Wheat C.G."/>
            <person name="Glazer B.T."/>
            <person name="Huber J.A."/>
        </authorList>
    </citation>
    <scope>NUCLEOTIDE SEQUENCE [LARGE SCALE GENOMIC DNA]</scope>
</reference>
<organism evidence="1 2">
    <name type="scientific">SAR86 cluster bacterium</name>
    <dbReference type="NCBI Taxonomy" id="2030880"/>
    <lineage>
        <taxon>Bacteria</taxon>
        <taxon>Pseudomonadati</taxon>
        <taxon>Pseudomonadota</taxon>
        <taxon>Gammaproteobacteria</taxon>
        <taxon>SAR86 cluster</taxon>
    </lineage>
</organism>
<dbReference type="AlphaFoldDB" id="A0A2A4MHJ7"/>
<dbReference type="InterPro" id="IPR029033">
    <property type="entry name" value="His_PPase_superfam"/>
</dbReference>
<protein>
    <submittedName>
        <fullName evidence="1">Phosphohistidine phosphatase SixA</fullName>
    </submittedName>
</protein>
<dbReference type="GO" id="GO:0005737">
    <property type="term" value="C:cytoplasm"/>
    <property type="evidence" value="ECO:0007669"/>
    <property type="project" value="InterPro"/>
</dbReference>
<proteinExistence type="predicted"/>
<dbReference type="CDD" id="cd07067">
    <property type="entry name" value="HP_PGM_like"/>
    <property type="match status" value="1"/>
</dbReference>
<name>A0A2A4MHJ7_9GAMM</name>
<dbReference type="Proteomes" id="UP000218172">
    <property type="component" value="Unassembled WGS sequence"/>
</dbReference>
<dbReference type="NCBIfam" id="TIGR00249">
    <property type="entry name" value="sixA"/>
    <property type="match status" value="1"/>
</dbReference>
<accession>A0A2A4MHJ7</accession>
<dbReference type="InterPro" id="IPR013078">
    <property type="entry name" value="His_Pase_superF_clade-1"/>
</dbReference>
<evidence type="ECO:0000313" key="1">
    <source>
        <dbReference type="EMBL" id="PCH59595.1"/>
    </source>
</evidence>
<comment type="caution">
    <text evidence="1">The sequence shown here is derived from an EMBL/GenBank/DDBJ whole genome shotgun (WGS) entry which is preliminary data.</text>
</comment>
<evidence type="ECO:0000313" key="2">
    <source>
        <dbReference type="Proteomes" id="UP000218172"/>
    </source>
</evidence>
<dbReference type="InterPro" id="IPR004449">
    <property type="entry name" value="SixA"/>
</dbReference>
<dbReference type="Gene3D" id="3.40.50.1240">
    <property type="entry name" value="Phosphoglycerate mutase-like"/>
    <property type="match status" value="1"/>
</dbReference>
<dbReference type="SUPFAM" id="SSF53254">
    <property type="entry name" value="Phosphoglycerate mutase-like"/>
    <property type="match status" value="1"/>
</dbReference>
<gene>
    <name evidence="1" type="primary">sixA</name>
    <name evidence="1" type="ORF">COC19_06900</name>
</gene>
<sequence>MSILLYLMRHGEAEPAFSTDSARRLTARGISQSQSVVQDFIVRRPQIQKAVMSPFARAQETAAIIEKSFDNMVFATELKLTPEGDVNALLSSIESFNVPSLLLVSHNPLMSKLLSLLVNGNLHNPMIMGTSHLACVSMDVVAPGCATLEYLLEP</sequence>
<dbReference type="EMBL" id="NVQR01000114">
    <property type="protein sequence ID" value="PCH59595.1"/>
    <property type="molecule type" value="Genomic_DNA"/>
</dbReference>
<dbReference type="GO" id="GO:0101006">
    <property type="term" value="F:protein histidine phosphatase activity"/>
    <property type="evidence" value="ECO:0007669"/>
    <property type="project" value="InterPro"/>
</dbReference>
<dbReference type="Pfam" id="PF00300">
    <property type="entry name" value="His_Phos_1"/>
    <property type="match status" value="1"/>
</dbReference>